<sequence length="55" mass="6642">MKKENNPKEQTTVRLTVRIPDELEKQVRDEAERRGLSINQMMIQMVTRYLKDHQD</sequence>
<dbReference type="SUPFAM" id="SSF47598">
    <property type="entry name" value="Ribbon-helix-helix"/>
    <property type="match status" value="1"/>
</dbReference>
<evidence type="ECO:0000313" key="1">
    <source>
        <dbReference type="EMBL" id="RHC66985.1"/>
    </source>
</evidence>
<accession>A0A414B869</accession>
<keyword evidence="2" id="KW-1185">Reference proteome</keyword>
<dbReference type="AlphaFoldDB" id="A0A414B869"/>
<name>A0A414B869_9FIRM</name>
<comment type="caution">
    <text evidence="1">The sequence shown here is derived from an EMBL/GenBank/DDBJ whole genome shotgun (WGS) entry which is preliminary data.</text>
</comment>
<dbReference type="InterPro" id="IPR010985">
    <property type="entry name" value="Ribbon_hlx_hlx"/>
</dbReference>
<dbReference type="RefSeq" id="WP_118380640.1">
    <property type="nucleotide sequence ID" value="NZ_CABJFJ010000003.1"/>
</dbReference>
<reference evidence="1 2" key="1">
    <citation type="submission" date="2018-08" db="EMBL/GenBank/DDBJ databases">
        <title>A genome reference for cultivated species of the human gut microbiota.</title>
        <authorList>
            <person name="Zou Y."/>
            <person name="Xue W."/>
            <person name="Luo G."/>
        </authorList>
    </citation>
    <scope>NUCLEOTIDE SEQUENCE [LARGE SCALE GENOMIC DNA]</scope>
    <source>
        <strain evidence="1 2">AM34-3LB</strain>
    </source>
</reference>
<dbReference type="InterPro" id="IPR008651">
    <property type="entry name" value="Uncharacterised_HicB"/>
</dbReference>
<dbReference type="EMBL" id="QSID01000003">
    <property type="protein sequence ID" value="RHC66985.1"/>
    <property type="molecule type" value="Genomic_DNA"/>
</dbReference>
<organism evidence="1 2">
    <name type="scientific">Anaerobutyricum hallii</name>
    <dbReference type="NCBI Taxonomy" id="39488"/>
    <lineage>
        <taxon>Bacteria</taxon>
        <taxon>Bacillati</taxon>
        <taxon>Bacillota</taxon>
        <taxon>Clostridia</taxon>
        <taxon>Lachnospirales</taxon>
        <taxon>Lachnospiraceae</taxon>
        <taxon>Anaerobutyricum</taxon>
    </lineage>
</organism>
<dbReference type="Pfam" id="PF05534">
    <property type="entry name" value="HicB"/>
    <property type="match status" value="1"/>
</dbReference>
<dbReference type="CDD" id="cd21631">
    <property type="entry name" value="RHH_CopG_NikR-like"/>
    <property type="match status" value="1"/>
</dbReference>
<dbReference type="GO" id="GO:0006355">
    <property type="term" value="P:regulation of DNA-templated transcription"/>
    <property type="evidence" value="ECO:0007669"/>
    <property type="project" value="InterPro"/>
</dbReference>
<dbReference type="InterPro" id="IPR013321">
    <property type="entry name" value="Arc_rbn_hlx_hlx"/>
</dbReference>
<evidence type="ECO:0000313" key="2">
    <source>
        <dbReference type="Proteomes" id="UP000284621"/>
    </source>
</evidence>
<dbReference type="Proteomes" id="UP000284621">
    <property type="component" value="Unassembled WGS sequence"/>
</dbReference>
<gene>
    <name evidence="1" type="ORF">DW833_03865</name>
</gene>
<protein>
    <submittedName>
        <fullName evidence="1">Ribbon-helix-helix protein, CopG family</fullName>
    </submittedName>
</protein>
<dbReference type="Gene3D" id="1.10.1220.10">
    <property type="entry name" value="Met repressor-like"/>
    <property type="match status" value="1"/>
</dbReference>
<proteinExistence type="predicted"/>